<keyword evidence="3" id="KW-0732">Signal</keyword>
<name>A0ABS9HPT3_9GAMM</name>
<evidence type="ECO:0000313" key="6">
    <source>
        <dbReference type="EMBL" id="MCF7220618.1"/>
    </source>
</evidence>
<protein>
    <submittedName>
        <fullName evidence="6">Efflux RND transporter periplasmic adaptor subunit</fullName>
    </submittedName>
</protein>
<dbReference type="NCBIfam" id="TIGR01730">
    <property type="entry name" value="RND_mfp"/>
    <property type="match status" value="1"/>
</dbReference>
<comment type="similarity">
    <text evidence="1">Belongs to the membrane fusion protein (MFP) (TC 8.A.1) family.</text>
</comment>
<dbReference type="Gene3D" id="2.40.30.170">
    <property type="match status" value="1"/>
</dbReference>
<feature type="signal peptide" evidence="3">
    <location>
        <begin position="1"/>
        <end position="21"/>
    </location>
</feature>
<evidence type="ECO:0000259" key="4">
    <source>
        <dbReference type="Pfam" id="PF25973"/>
    </source>
</evidence>
<feature type="chain" id="PRO_5045404831" evidence="3">
    <location>
        <begin position="22"/>
        <end position="407"/>
    </location>
</feature>
<dbReference type="EMBL" id="JAKJPO010000001">
    <property type="protein sequence ID" value="MCF7220618.1"/>
    <property type="molecule type" value="Genomic_DNA"/>
</dbReference>
<dbReference type="Proteomes" id="UP001430796">
    <property type="component" value="Unassembled WGS sequence"/>
</dbReference>
<keyword evidence="7" id="KW-1185">Reference proteome</keyword>
<evidence type="ECO:0000256" key="1">
    <source>
        <dbReference type="ARBA" id="ARBA00009477"/>
    </source>
</evidence>
<dbReference type="InterPro" id="IPR006143">
    <property type="entry name" value="RND_pump_MFP"/>
</dbReference>
<accession>A0ABS9HPT3</accession>
<evidence type="ECO:0000256" key="3">
    <source>
        <dbReference type="SAM" id="SignalP"/>
    </source>
</evidence>
<evidence type="ECO:0000313" key="7">
    <source>
        <dbReference type="Proteomes" id="UP001430796"/>
    </source>
</evidence>
<dbReference type="Gene3D" id="2.40.50.100">
    <property type="match status" value="1"/>
</dbReference>
<dbReference type="SUPFAM" id="SSF111369">
    <property type="entry name" value="HlyD-like secretion proteins"/>
    <property type="match status" value="1"/>
</dbReference>
<evidence type="ECO:0000256" key="2">
    <source>
        <dbReference type="SAM" id="Coils"/>
    </source>
</evidence>
<feature type="coiled-coil region" evidence="2">
    <location>
        <begin position="112"/>
        <end position="142"/>
    </location>
</feature>
<proteinExistence type="inferred from homology"/>
<comment type="caution">
    <text evidence="6">The sequence shown here is derived from an EMBL/GenBank/DDBJ whole genome shotgun (WGS) entry which is preliminary data.</text>
</comment>
<dbReference type="InterPro" id="IPR058647">
    <property type="entry name" value="BSH_CzcB-like"/>
</dbReference>
<organism evidence="6 7">
    <name type="scientific">Marilutibacter chinensis</name>
    <dbReference type="NCBI Taxonomy" id="2912247"/>
    <lineage>
        <taxon>Bacteria</taxon>
        <taxon>Pseudomonadati</taxon>
        <taxon>Pseudomonadota</taxon>
        <taxon>Gammaproteobacteria</taxon>
        <taxon>Lysobacterales</taxon>
        <taxon>Lysobacteraceae</taxon>
        <taxon>Marilutibacter</taxon>
    </lineage>
</organism>
<feature type="domain" description="YknX-like C-terminal permuted SH3-like" evidence="5">
    <location>
        <begin position="311"/>
        <end position="379"/>
    </location>
</feature>
<dbReference type="Gene3D" id="2.40.420.20">
    <property type="match status" value="1"/>
</dbReference>
<dbReference type="Pfam" id="PF25973">
    <property type="entry name" value="BSH_CzcB"/>
    <property type="match status" value="1"/>
</dbReference>
<gene>
    <name evidence="6" type="ORF">L3V18_02280</name>
</gene>
<dbReference type="RefSeq" id="WP_237052972.1">
    <property type="nucleotide sequence ID" value="NZ_JAKJPO010000001.1"/>
</dbReference>
<dbReference type="PANTHER" id="PTHR30469:SF15">
    <property type="entry name" value="HLYD FAMILY OF SECRETION PROTEINS"/>
    <property type="match status" value="1"/>
</dbReference>
<dbReference type="PANTHER" id="PTHR30469">
    <property type="entry name" value="MULTIDRUG RESISTANCE PROTEIN MDTA"/>
    <property type="match status" value="1"/>
</dbReference>
<reference evidence="6 7" key="2">
    <citation type="submission" date="2022-01" db="EMBL/GenBank/DDBJ databases">
        <title>Lysobacter chinensis sp. nov., a bacterium isolated from cow dung compost.</title>
        <authorList>
            <person name="Liu Y."/>
        </authorList>
    </citation>
    <scope>NUCLEOTIDE SEQUENCE [LARGE SCALE GENOMIC DNA]</scope>
    <source>
        <strain evidence="6 7">TLK-CK17</strain>
    </source>
</reference>
<dbReference type="InterPro" id="IPR058637">
    <property type="entry name" value="YknX-like_C"/>
</dbReference>
<keyword evidence="2" id="KW-0175">Coiled coil</keyword>
<dbReference type="Pfam" id="PF25989">
    <property type="entry name" value="YknX_C"/>
    <property type="match status" value="1"/>
</dbReference>
<evidence type="ECO:0000259" key="5">
    <source>
        <dbReference type="Pfam" id="PF25989"/>
    </source>
</evidence>
<sequence>MSTRKKILIAAAVLVSAVVLYQLRNTSPTANTQAQTATAEDAPPAAMVRVAPAVDTEFAPLHRATGSVISRHDARIASEQDGRIVRIADVGQRVEAGAALAVLDDTALRLREREAKAELARIDTLLEQARRQERRYAQLADAQNIARAQYEQLRSDRDVLAQERARAAALLEQTRHQRAQMVIRAPFAGVVVEQHARIGEFLARGAQVARLVDTSGLEIQARAPVALAAQLAVGDPVRVRAEGERSIARRPATSSAPASASASGEYRITAVVPVGDEASRQLEIRVALDDGRLPVGSAVELAIPSEAPRQVVAVPRDAVLLRRGGNYVYRVDTMQRAQRVDVELGEELDGLVEVDGELSPGDLLVVLGGERLEPGQPVRIEATEAVASHAGPGLGTGSAARLAGTAR</sequence>
<feature type="domain" description="CzcB-like barrel-sandwich hybrid" evidence="4">
    <location>
        <begin position="75"/>
        <end position="213"/>
    </location>
</feature>
<reference evidence="7" key="1">
    <citation type="submission" date="2022-01" db="EMBL/GenBank/DDBJ databases">
        <title>Lysobacter chinensis sp. nov., a bacterium isolated from cow dung compost.</title>
        <authorList>
            <person name="Zhou L.Y."/>
        </authorList>
    </citation>
    <scope>NUCLEOTIDE SEQUENCE [LARGE SCALE GENOMIC DNA]</scope>
    <source>
        <strain evidence="7">TLK-CK17</strain>
    </source>
</reference>
<dbReference type="Gene3D" id="1.10.287.470">
    <property type="entry name" value="Helix hairpin bin"/>
    <property type="match status" value="1"/>
</dbReference>